<organism evidence="2 3">
    <name type="scientific">Collybiopsis luxurians FD-317 M1</name>
    <dbReference type="NCBI Taxonomy" id="944289"/>
    <lineage>
        <taxon>Eukaryota</taxon>
        <taxon>Fungi</taxon>
        <taxon>Dikarya</taxon>
        <taxon>Basidiomycota</taxon>
        <taxon>Agaricomycotina</taxon>
        <taxon>Agaricomycetes</taxon>
        <taxon>Agaricomycetidae</taxon>
        <taxon>Agaricales</taxon>
        <taxon>Marasmiineae</taxon>
        <taxon>Omphalotaceae</taxon>
        <taxon>Collybiopsis</taxon>
        <taxon>Collybiopsis luxurians</taxon>
    </lineage>
</organism>
<gene>
    <name evidence="2" type="ORF">GYMLUDRAFT_264960</name>
</gene>
<dbReference type="AlphaFoldDB" id="A0A0D0BGE3"/>
<evidence type="ECO:0000256" key="1">
    <source>
        <dbReference type="SAM" id="MobiDB-lite"/>
    </source>
</evidence>
<evidence type="ECO:0000313" key="2">
    <source>
        <dbReference type="EMBL" id="KIK53771.1"/>
    </source>
</evidence>
<name>A0A0D0BGE3_9AGAR</name>
<reference evidence="2 3" key="1">
    <citation type="submission" date="2014-04" db="EMBL/GenBank/DDBJ databases">
        <title>Evolutionary Origins and Diversification of the Mycorrhizal Mutualists.</title>
        <authorList>
            <consortium name="DOE Joint Genome Institute"/>
            <consortium name="Mycorrhizal Genomics Consortium"/>
            <person name="Kohler A."/>
            <person name="Kuo A."/>
            <person name="Nagy L.G."/>
            <person name="Floudas D."/>
            <person name="Copeland A."/>
            <person name="Barry K.W."/>
            <person name="Cichocki N."/>
            <person name="Veneault-Fourrey C."/>
            <person name="LaButti K."/>
            <person name="Lindquist E.A."/>
            <person name="Lipzen A."/>
            <person name="Lundell T."/>
            <person name="Morin E."/>
            <person name="Murat C."/>
            <person name="Riley R."/>
            <person name="Ohm R."/>
            <person name="Sun H."/>
            <person name="Tunlid A."/>
            <person name="Henrissat B."/>
            <person name="Grigoriev I.V."/>
            <person name="Hibbett D.S."/>
            <person name="Martin F."/>
        </authorList>
    </citation>
    <scope>NUCLEOTIDE SEQUENCE [LARGE SCALE GENOMIC DNA]</scope>
    <source>
        <strain evidence="2 3">FD-317 M1</strain>
    </source>
</reference>
<accession>A0A0D0BGE3</accession>
<feature type="region of interest" description="Disordered" evidence="1">
    <location>
        <begin position="50"/>
        <end position="80"/>
    </location>
</feature>
<keyword evidence="3" id="KW-1185">Reference proteome</keyword>
<dbReference type="EMBL" id="KN834824">
    <property type="protein sequence ID" value="KIK53771.1"/>
    <property type="molecule type" value="Genomic_DNA"/>
</dbReference>
<dbReference type="HOGENOM" id="CLU_1713496_0_0_1"/>
<evidence type="ECO:0000313" key="3">
    <source>
        <dbReference type="Proteomes" id="UP000053593"/>
    </source>
</evidence>
<dbReference type="Proteomes" id="UP000053593">
    <property type="component" value="Unassembled WGS sequence"/>
</dbReference>
<proteinExistence type="predicted"/>
<sequence>MMYWFERGGILIHIFNLPPSLMREYFIPTQLLHVKAQTSRYYRLFADEADSVDTTSASTSTGAGPGPGPGPEEGTNPSSKIKRRLVDVQQAALASDEEFVSFDGGAFAEYVDGDVRAFSPLSSPGPVLCPSLHSLSPALSLFLSSSCPRAVTN</sequence>
<protein>
    <submittedName>
        <fullName evidence="2">Uncharacterized protein</fullName>
    </submittedName>
</protein>